<reference evidence="22" key="2">
    <citation type="submission" date="2017-02" db="EMBL/GenBank/DDBJ databases">
        <title>Sunflower complete genome.</title>
        <authorList>
            <person name="Langlade N."/>
            <person name="Munos S."/>
        </authorList>
    </citation>
    <scope>NUCLEOTIDE SEQUENCE [LARGE SCALE GENOMIC DNA]</scope>
    <source>
        <tissue evidence="22">Leaves</tissue>
    </source>
</reference>
<evidence type="ECO:0000256" key="18">
    <source>
        <dbReference type="SAM" id="Phobius"/>
    </source>
</evidence>
<dbReference type="Gene3D" id="3.30.200.20">
    <property type="entry name" value="Phosphorylase Kinase, domain 1"/>
    <property type="match status" value="1"/>
</dbReference>
<dbReference type="InterPro" id="IPR001245">
    <property type="entry name" value="Ser-Thr/Tyr_kinase_cat_dom"/>
</dbReference>
<feature type="domain" description="Gnk2-homologous" evidence="20">
    <location>
        <begin position="45"/>
        <end position="149"/>
    </location>
</feature>
<dbReference type="OrthoDB" id="688481at2759"/>
<evidence type="ECO:0000256" key="17">
    <source>
        <dbReference type="PROSITE-ProRule" id="PRU10141"/>
    </source>
</evidence>
<evidence type="ECO:0000256" key="9">
    <source>
        <dbReference type="ARBA" id="ARBA00022777"/>
    </source>
</evidence>
<evidence type="ECO:0000256" key="11">
    <source>
        <dbReference type="ARBA" id="ARBA00022989"/>
    </source>
</evidence>
<keyword evidence="6" id="KW-0732">Signal</keyword>
<dbReference type="GO" id="GO:0005886">
    <property type="term" value="C:plasma membrane"/>
    <property type="evidence" value="ECO:0000318"/>
    <property type="project" value="GO_Central"/>
</dbReference>
<evidence type="ECO:0000259" key="20">
    <source>
        <dbReference type="PROSITE" id="PS51473"/>
    </source>
</evidence>
<dbReference type="Pfam" id="PF01657">
    <property type="entry name" value="Stress-antifung"/>
    <property type="match status" value="2"/>
</dbReference>
<keyword evidence="4 21" id="KW-0808">Transferase</keyword>
<evidence type="ECO:0000256" key="7">
    <source>
        <dbReference type="ARBA" id="ARBA00022737"/>
    </source>
</evidence>
<keyword evidence="11 18" id="KW-1133">Transmembrane helix</keyword>
<evidence type="ECO:0000256" key="6">
    <source>
        <dbReference type="ARBA" id="ARBA00022729"/>
    </source>
</evidence>
<reference evidence="21" key="3">
    <citation type="submission" date="2020-06" db="EMBL/GenBank/DDBJ databases">
        <title>Helianthus annuus Genome sequencing and assembly Release 2.</title>
        <authorList>
            <person name="Gouzy J."/>
            <person name="Langlade N."/>
            <person name="Munos S."/>
        </authorList>
    </citation>
    <scope>NUCLEOTIDE SEQUENCE</scope>
    <source>
        <tissue evidence="21">Leaves</tissue>
    </source>
</reference>
<feature type="binding site" evidence="17">
    <location>
        <position position="378"/>
    </location>
    <ligand>
        <name>ATP</name>
        <dbReference type="ChEBI" id="CHEBI:30616"/>
    </ligand>
</feature>
<keyword evidence="9" id="KW-0418">Kinase</keyword>
<keyword evidence="10 17" id="KW-0067">ATP-binding</keyword>
<proteinExistence type="predicted"/>
<evidence type="ECO:0000313" key="21">
    <source>
        <dbReference type="EMBL" id="KAF5820804.1"/>
    </source>
</evidence>
<dbReference type="GO" id="GO:0004674">
    <property type="term" value="F:protein serine/threonine kinase activity"/>
    <property type="evidence" value="ECO:0000318"/>
    <property type="project" value="GO_Central"/>
</dbReference>
<dbReference type="PANTHER" id="PTHR27002">
    <property type="entry name" value="RECEPTOR-LIKE SERINE/THREONINE-PROTEIN KINASE SD1-8"/>
    <property type="match status" value="1"/>
</dbReference>
<dbReference type="FunFam" id="3.30.430.20:FF:000002">
    <property type="entry name" value="Cysteine-rich receptor-like protein kinase 10"/>
    <property type="match status" value="1"/>
</dbReference>
<evidence type="ECO:0000256" key="2">
    <source>
        <dbReference type="ARBA" id="ARBA00022527"/>
    </source>
</evidence>
<evidence type="ECO:0000256" key="16">
    <source>
        <dbReference type="ARBA" id="ARBA00047951"/>
    </source>
</evidence>
<dbReference type="InterPro" id="IPR038408">
    <property type="entry name" value="GNK2_sf"/>
</dbReference>
<dbReference type="PROSITE" id="PS50011">
    <property type="entry name" value="PROTEIN_KINASE_DOM"/>
    <property type="match status" value="1"/>
</dbReference>
<dbReference type="InterPro" id="IPR017441">
    <property type="entry name" value="Protein_kinase_ATP_BS"/>
</dbReference>
<feature type="transmembrane region" description="Helical" evidence="18">
    <location>
        <begin position="285"/>
        <end position="307"/>
    </location>
</feature>
<dbReference type="FunFam" id="1.10.510.10:FF:000129">
    <property type="entry name" value="cysteine-rich receptor-like protein kinase 10"/>
    <property type="match status" value="1"/>
</dbReference>
<dbReference type="GO" id="GO:0006955">
    <property type="term" value="P:immune response"/>
    <property type="evidence" value="ECO:0000318"/>
    <property type="project" value="GO_Central"/>
</dbReference>
<gene>
    <name evidence="22" type="ORF">HannXRQ_Chr01g0004331</name>
    <name evidence="21" type="ORF">HanXRQr2_Chr01g0006391</name>
</gene>
<dbReference type="Gene3D" id="1.10.510.10">
    <property type="entry name" value="Transferase(Phosphotransferase) domain 1"/>
    <property type="match status" value="1"/>
</dbReference>
<evidence type="ECO:0000256" key="8">
    <source>
        <dbReference type="ARBA" id="ARBA00022741"/>
    </source>
</evidence>
<keyword evidence="12 18" id="KW-0472">Membrane</keyword>
<dbReference type="PANTHER" id="PTHR27002:SF1050">
    <property type="entry name" value="CYSTEINE-RICH RECEPTOR-LIKE PROTEIN KINASE 5"/>
    <property type="match status" value="1"/>
</dbReference>
<evidence type="ECO:0000256" key="15">
    <source>
        <dbReference type="ARBA" id="ARBA00047558"/>
    </source>
</evidence>
<keyword evidence="14" id="KW-0325">Glycoprotein</keyword>
<keyword evidence="13" id="KW-0675">Receptor</keyword>
<dbReference type="Pfam" id="PF07714">
    <property type="entry name" value="PK_Tyr_Ser-Thr"/>
    <property type="match status" value="1"/>
</dbReference>
<dbReference type="Gene3D" id="3.30.430.20">
    <property type="entry name" value="Gnk2 domain, C-X8-C-X2-C motif"/>
    <property type="match status" value="2"/>
</dbReference>
<dbReference type="OMA" id="MRTILMM"/>
<evidence type="ECO:0000256" key="3">
    <source>
        <dbReference type="ARBA" id="ARBA00022553"/>
    </source>
</evidence>
<feature type="transmembrane region" description="Helical" evidence="18">
    <location>
        <begin position="24"/>
        <end position="43"/>
    </location>
</feature>
<sequence length="667" mass="75334">MCLFFLPSNIYAYAHISFYQIDSMLVSILFLWMPILIFTATAYDFKTKYCELNTTSQTNNTIYYSNLIQVLDSLASESNLVNKLFLAKSTGIQPDIVYGLYLCRADVLPNDCRNCLLDAREDINTTCPLSKVVVTWRDVCMLRYANYSMVSVMNSAPFFEICNEVNISELASEQNRFSQVANNLMGQLSIRASNDLKKMFAYDEVSYNDTEKIYGYVQCTPDLSGSDCSKCLQESIDRLRPYCYGKKGARLVAASCNIRFEIYKFLQFTTASSDNPAKKKIPSKIVAAIVATFSVFVVTAAICYLFIVKKWFRPIASSDLQDKYADESDIIAHESLQFEFGTIEEATNNFSIENKVGEGGFGEVYKGILANGQEVAVKRLSKGSRQGSLEFKNEVALLAKLQHRNLVRLLGFCLHAEERILIYEYVPNNSLDFFLFGPTNDVKLDWSTRYRIIGGIARGMLYLHEDSRLRFVHRDLKTSNILLDQEMNPKISDFGIARIVCGSEEQAKTSRIVGTFGYMSPEYAMHGHFSVKSDVYSFGVLLLEIISGKKNTRFFQSGYTDLLCFAWSKWKCGEKLEILDTNMVDSSSENEALRCINIALLCVQEDDELRPSMASVVFMLNSDSDALPVPQHPPFVSGKRSGHTTSELQESVVWLTDASLITDVHPR</sequence>
<evidence type="ECO:0000313" key="22">
    <source>
        <dbReference type="EMBL" id="OTG36139.1"/>
    </source>
</evidence>
<dbReference type="InterPro" id="IPR008271">
    <property type="entry name" value="Ser/Thr_kinase_AS"/>
</dbReference>
<dbReference type="CDD" id="cd23509">
    <property type="entry name" value="Gnk2-like"/>
    <property type="match status" value="2"/>
</dbReference>
<keyword evidence="23" id="KW-1185">Reference proteome</keyword>
<comment type="subcellular location">
    <subcellularLocation>
        <location evidence="1">Membrane</location>
        <topology evidence="1">Single-pass membrane protein</topology>
    </subcellularLocation>
</comment>
<evidence type="ECO:0000256" key="1">
    <source>
        <dbReference type="ARBA" id="ARBA00004167"/>
    </source>
</evidence>
<keyword evidence="5 18" id="KW-0812">Transmembrane</keyword>
<dbReference type="GO" id="GO:0005524">
    <property type="term" value="F:ATP binding"/>
    <property type="evidence" value="ECO:0007669"/>
    <property type="project" value="UniProtKB-UniRule"/>
</dbReference>
<comment type="catalytic activity">
    <reaction evidence="15">
        <text>L-seryl-[protein] + ATP = O-phospho-L-seryl-[protein] + ADP + H(+)</text>
        <dbReference type="Rhea" id="RHEA:17989"/>
        <dbReference type="Rhea" id="RHEA-COMP:9863"/>
        <dbReference type="Rhea" id="RHEA-COMP:11604"/>
        <dbReference type="ChEBI" id="CHEBI:15378"/>
        <dbReference type="ChEBI" id="CHEBI:29999"/>
        <dbReference type="ChEBI" id="CHEBI:30616"/>
        <dbReference type="ChEBI" id="CHEBI:83421"/>
        <dbReference type="ChEBI" id="CHEBI:456216"/>
    </reaction>
</comment>
<reference evidence="21 23" key="1">
    <citation type="journal article" date="2017" name="Nature">
        <title>The sunflower genome provides insights into oil metabolism, flowering and Asterid evolution.</title>
        <authorList>
            <person name="Badouin H."/>
            <person name="Gouzy J."/>
            <person name="Grassa C.J."/>
            <person name="Murat F."/>
            <person name="Staton S.E."/>
            <person name="Cottret L."/>
            <person name="Lelandais-Briere C."/>
            <person name="Owens G.L."/>
            <person name="Carrere S."/>
            <person name="Mayjonade B."/>
            <person name="Legrand L."/>
            <person name="Gill N."/>
            <person name="Kane N.C."/>
            <person name="Bowers J.E."/>
            <person name="Hubner S."/>
            <person name="Bellec A."/>
            <person name="Berard A."/>
            <person name="Berges H."/>
            <person name="Blanchet N."/>
            <person name="Boniface M.C."/>
            <person name="Brunel D."/>
            <person name="Catrice O."/>
            <person name="Chaidir N."/>
            <person name="Claudel C."/>
            <person name="Donnadieu C."/>
            <person name="Faraut T."/>
            <person name="Fievet G."/>
            <person name="Helmstetter N."/>
            <person name="King M."/>
            <person name="Knapp S.J."/>
            <person name="Lai Z."/>
            <person name="Le Paslier M.C."/>
            <person name="Lippi Y."/>
            <person name="Lorenzon L."/>
            <person name="Mandel J.R."/>
            <person name="Marage G."/>
            <person name="Marchand G."/>
            <person name="Marquand E."/>
            <person name="Bret-Mestries E."/>
            <person name="Morien E."/>
            <person name="Nambeesan S."/>
            <person name="Nguyen T."/>
            <person name="Pegot-Espagnet P."/>
            <person name="Pouilly N."/>
            <person name="Raftis F."/>
            <person name="Sallet E."/>
            <person name="Schiex T."/>
            <person name="Thomas J."/>
            <person name="Vandecasteele C."/>
            <person name="Vares D."/>
            <person name="Vear F."/>
            <person name="Vautrin S."/>
            <person name="Crespi M."/>
            <person name="Mangin B."/>
            <person name="Burke J.M."/>
            <person name="Salse J."/>
            <person name="Munos S."/>
            <person name="Vincourt P."/>
            <person name="Rieseberg L.H."/>
            <person name="Langlade N.B."/>
        </authorList>
    </citation>
    <scope>NUCLEOTIDE SEQUENCE [LARGE SCALE GENOMIC DNA]</scope>
    <source>
        <strain evidence="23">cv. SF193</strain>
        <tissue evidence="21">Leaves</tissue>
    </source>
</reference>
<dbReference type="InParanoid" id="A0A251VLD0"/>
<organism evidence="22 23">
    <name type="scientific">Helianthus annuus</name>
    <name type="common">Common sunflower</name>
    <dbReference type="NCBI Taxonomy" id="4232"/>
    <lineage>
        <taxon>Eukaryota</taxon>
        <taxon>Viridiplantae</taxon>
        <taxon>Streptophyta</taxon>
        <taxon>Embryophyta</taxon>
        <taxon>Tracheophyta</taxon>
        <taxon>Spermatophyta</taxon>
        <taxon>Magnoliopsida</taxon>
        <taxon>eudicotyledons</taxon>
        <taxon>Gunneridae</taxon>
        <taxon>Pentapetalae</taxon>
        <taxon>asterids</taxon>
        <taxon>campanulids</taxon>
        <taxon>Asterales</taxon>
        <taxon>Asteraceae</taxon>
        <taxon>Asteroideae</taxon>
        <taxon>Heliantheae alliance</taxon>
        <taxon>Heliantheae</taxon>
        <taxon>Helianthus</taxon>
    </lineage>
</organism>
<evidence type="ECO:0000259" key="19">
    <source>
        <dbReference type="PROSITE" id="PS50011"/>
    </source>
</evidence>
<feature type="domain" description="Gnk2-homologous" evidence="20">
    <location>
        <begin position="155"/>
        <end position="265"/>
    </location>
</feature>
<dbReference type="InterPro" id="IPR002902">
    <property type="entry name" value="GNK2"/>
</dbReference>
<dbReference type="PROSITE" id="PS51473">
    <property type="entry name" value="GNK2"/>
    <property type="match status" value="2"/>
</dbReference>
<dbReference type="EMBL" id="CM007890">
    <property type="protein sequence ID" value="OTG36139.1"/>
    <property type="molecule type" value="Genomic_DNA"/>
</dbReference>
<keyword evidence="8 17" id="KW-0547">Nucleotide-binding</keyword>
<dbReference type="FunFam" id="3.30.200.20:FF:000142">
    <property type="entry name" value="Cysteine-rich receptor-like protein kinase 10"/>
    <property type="match status" value="1"/>
</dbReference>
<dbReference type="InterPro" id="IPR011009">
    <property type="entry name" value="Kinase-like_dom_sf"/>
</dbReference>
<dbReference type="PROSITE" id="PS00107">
    <property type="entry name" value="PROTEIN_KINASE_ATP"/>
    <property type="match status" value="1"/>
</dbReference>
<dbReference type="AlphaFoldDB" id="A0A251VLD0"/>
<evidence type="ECO:0000256" key="10">
    <source>
        <dbReference type="ARBA" id="ARBA00022840"/>
    </source>
</evidence>
<name>A0A251VLD0_HELAN</name>
<protein>
    <submittedName>
        <fullName evidence="22">Putative gnk2-like domain-containing protein</fullName>
    </submittedName>
</protein>
<evidence type="ECO:0000256" key="4">
    <source>
        <dbReference type="ARBA" id="ARBA00022679"/>
    </source>
</evidence>
<dbReference type="CDD" id="cd14066">
    <property type="entry name" value="STKc_IRAK"/>
    <property type="match status" value="1"/>
</dbReference>
<evidence type="ECO:0000256" key="14">
    <source>
        <dbReference type="ARBA" id="ARBA00023180"/>
    </source>
</evidence>
<accession>A0A251VLD0</accession>
<dbReference type="SMART" id="SM00220">
    <property type="entry name" value="S_TKc"/>
    <property type="match status" value="1"/>
</dbReference>
<evidence type="ECO:0000256" key="5">
    <source>
        <dbReference type="ARBA" id="ARBA00022692"/>
    </source>
</evidence>
<feature type="domain" description="Protein kinase" evidence="19">
    <location>
        <begin position="350"/>
        <end position="635"/>
    </location>
</feature>
<dbReference type="GO" id="GO:0006950">
    <property type="term" value="P:response to stress"/>
    <property type="evidence" value="ECO:0007669"/>
    <property type="project" value="UniProtKB-ARBA"/>
</dbReference>
<comment type="catalytic activity">
    <reaction evidence="16">
        <text>L-threonyl-[protein] + ATP = O-phospho-L-threonyl-[protein] + ADP + H(+)</text>
        <dbReference type="Rhea" id="RHEA:46608"/>
        <dbReference type="Rhea" id="RHEA-COMP:11060"/>
        <dbReference type="Rhea" id="RHEA-COMP:11605"/>
        <dbReference type="ChEBI" id="CHEBI:15378"/>
        <dbReference type="ChEBI" id="CHEBI:30013"/>
        <dbReference type="ChEBI" id="CHEBI:30616"/>
        <dbReference type="ChEBI" id="CHEBI:61977"/>
        <dbReference type="ChEBI" id="CHEBI:456216"/>
    </reaction>
</comment>
<dbReference type="PROSITE" id="PS00108">
    <property type="entry name" value="PROTEIN_KINASE_ST"/>
    <property type="match status" value="1"/>
</dbReference>
<evidence type="ECO:0000256" key="13">
    <source>
        <dbReference type="ARBA" id="ARBA00023170"/>
    </source>
</evidence>
<dbReference type="Gramene" id="mRNA:HanXRQr2_Chr01g0006391">
    <property type="protein sequence ID" value="mRNA:HanXRQr2_Chr01g0006391"/>
    <property type="gene ID" value="HanXRQr2_Chr01g0006391"/>
</dbReference>
<dbReference type="GO" id="GO:0007165">
    <property type="term" value="P:signal transduction"/>
    <property type="evidence" value="ECO:0000318"/>
    <property type="project" value="GO_Central"/>
</dbReference>
<keyword evidence="7" id="KW-0677">Repeat</keyword>
<dbReference type="InterPro" id="IPR000719">
    <property type="entry name" value="Prot_kinase_dom"/>
</dbReference>
<dbReference type="SUPFAM" id="SSF56112">
    <property type="entry name" value="Protein kinase-like (PK-like)"/>
    <property type="match status" value="1"/>
</dbReference>
<evidence type="ECO:0000256" key="12">
    <source>
        <dbReference type="ARBA" id="ARBA00023136"/>
    </source>
</evidence>
<dbReference type="Proteomes" id="UP000215914">
    <property type="component" value="Chromosome 1"/>
</dbReference>
<keyword evidence="3" id="KW-0597">Phosphoprotein</keyword>
<dbReference type="EMBL" id="MNCJ02000316">
    <property type="protein sequence ID" value="KAF5820804.1"/>
    <property type="molecule type" value="Genomic_DNA"/>
</dbReference>
<keyword evidence="2" id="KW-0723">Serine/threonine-protein kinase</keyword>
<evidence type="ECO:0000313" key="23">
    <source>
        <dbReference type="Proteomes" id="UP000215914"/>
    </source>
</evidence>